<evidence type="ECO:0000259" key="2">
    <source>
        <dbReference type="Pfam" id="PF00013"/>
    </source>
</evidence>
<gene>
    <name evidence="3" type="ORF">CTI12_AA061260</name>
</gene>
<dbReference type="Pfam" id="PF00013">
    <property type="entry name" value="KH_1"/>
    <property type="match status" value="1"/>
</dbReference>
<name>A0A2U1Q8D9_ARTAN</name>
<evidence type="ECO:0000313" key="4">
    <source>
        <dbReference type="Proteomes" id="UP000245207"/>
    </source>
</evidence>
<feature type="domain" description="K Homology" evidence="2">
    <location>
        <begin position="31"/>
        <end position="91"/>
    </location>
</feature>
<proteinExistence type="predicted"/>
<dbReference type="PROSITE" id="PS50084">
    <property type="entry name" value="KH_TYPE_1"/>
    <property type="match status" value="1"/>
</dbReference>
<dbReference type="InterPro" id="IPR004088">
    <property type="entry name" value="KH_dom_type_1"/>
</dbReference>
<reference evidence="3 4" key="1">
    <citation type="journal article" date="2018" name="Mol. Plant">
        <title>The genome of Artemisia annua provides insight into the evolution of Asteraceae family and artemisinin biosynthesis.</title>
        <authorList>
            <person name="Shen Q."/>
            <person name="Zhang L."/>
            <person name="Liao Z."/>
            <person name="Wang S."/>
            <person name="Yan T."/>
            <person name="Shi P."/>
            <person name="Liu M."/>
            <person name="Fu X."/>
            <person name="Pan Q."/>
            <person name="Wang Y."/>
            <person name="Lv Z."/>
            <person name="Lu X."/>
            <person name="Zhang F."/>
            <person name="Jiang W."/>
            <person name="Ma Y."/>
            <person name="Chen M."/>
            <person name="Hao X."/>
            <person name="Li L."/>
            <person name="Tang Y."/>
            <person name="Lv G."/>
            <person name="Zhou Y."/>
            <person name="Sun X."/>
            <person name="Brodelius P.E."/>
            <person name="Rose J.K.C."/>
            <person name="Tang K."/>
        </authorList>
    </citation>
    <scope>NUCLEOTIDE SEQUENCE [LARGE SCALE GENOMIC DNA]</scope>
    <source>
        <strain evidence="4">cv. Huhao1</strain>
        <tissue evidence="3">Leaf</tissue>
    </source>
</reference>
<sequence>MNDVVAFGRPYVKRAGVGLCHRAEAREVYTVRVKDLSRILGDEDSRIQHYFDRTGASVGVMTDIRAMRHQNAHIEVTGTAAQVAAARVMIENAIKEIYDPNLARLAMTSEYLLYDEMEIPISKAIYLITTNLVDIETETSTWIEVDFTRPPRAGERRQFHILLCGTRRSINQAILMIRERISEVEAPMRPGVVRRTWGGIKALYKQIF</sequence>
<evidence type="ECO:0000313" key="3">
    <source>
        <dbReference type="EMBL" id="PWA94268.1"/>
    </source>
</evidence>
<dbReference type="EMBL" id="PKPP01000325">
    <property type="protein sequence ID" value="PWA94268.1"/>
    <property type="molecule type" value="Genomic_DNA"/>
</dbReference>
<accession>A0A2U1Q8D9</accession>
<dbReference type="AlphaFoldDB" id="A0A2U1Q8D9"/>
<comment type="caution">
    <text evidence="3">The sequence shown here is derived from an EMBL/GenBank/DDBJ whole genome shotgun (WGS) entry which is preliminary data.</text>
</comment>
<keyword evidence="1" id="KW-0694">RNA-binding</keyword>
<protein>
    <recommendedName>
        <fullName evidence="2">K Homology domain-containing protein</fullName>
    </recommendedName>
</protein>
<dbReference type="SUPFAM" id="SSF54791">
    <property type="entry name" value="Eukaryotic type KH-domain (KH-domain type I)"/>
    <property type="match status" value="1"/>
</dbReference>
<organism evidence="3 4">
    <name type="scientific">Artemisia annua</name>
    <name type="common">Sweet wormwood</name>
    <dbReference type="NCBI Taxonomy" id="35608"/>
    <lineage>
        <taxon>Eukaryota</taxon>
        <taxon>Viridiplantae</taxon>
        <taxon>Streptophyta</taxon>
        <taxon>Embryophyta</taxon>
        <taxon>Tracheophyta</taxon>
        <taxon>Spermatophyta</taxon>
        <taxon>Magnoliopsida</taxon>
        <taxon>eudicotyledons</taxon>
        <taxon>Gunneridae</taxon>
        <taxon>Pentapetalae</taxon>
        <taxon>asterids</taxon>
        <taxon>campanulids</taxon>
        <taxon>Asterales</taxon>
        <taxon>Asteraceae</taxon>
        <taxon>Asteroideae</taxon>
        <taxon>Anthemideae</taxon>
        <taxon>Artemisiinae</taxon>
        <taxon>Artemisia</taxon>
    </lineage>
</organism>
<evidence type="ECO:0000256" key="1">
    <source>
        <dbReference type="PROSITE-ProRule" id="PRU00117"/>
    </source>
</evidence>
<dbReference type="Gene3D" id="3.30.1370.10">
    <property type="entry name" value="K Homology domain, type 1"/>
    <property type="match status" value="1"/>
</dbReference>
<dbReference type="InterPro" id="IPR036612">
    <property type="entry name" value="KH_dom_type_1_sf"/>
</dbReference>
<dbReference type="Proteomes" id="UP000245207">
    <property type="component" value="Unassembled WGS sequence"/>
</dbReference>
<keyword evidence="4" id="KW-1185">Reference proteome</keyword>
<dbReference type="GO" id="GO:0003723">
    <property type="term" value="F:RNA binding"/>
    <property type="evidence" value="ECO:0007669"/>
    <property type="project" value="UniProtKB-UniRule"/>
</dbReference>